<evidence type="ECO:0000313" key="2">
    <source>
        <dbReference type="Proteomes" id="UP000886653"/>
    </source>
</evidence>
<organism evidence="1 2">
    <name type="scientific">Cronartium quercuum f. sp. fusiforme G11</name>
    <dbReference type="NCBI Taxonomy" id="708437"/>
    <lineage>
        <taxon>Eukaryota</taxon>
        <taxon>Fungi</taxon>
        <taxon>Dikarya</taxon>
        <taxon>Basidiomycota</taxon>
        <taxon>Pucciniomycotina</taxon>
        <taxon>Pucciniomycetes</taxon>
        <taxon>Pucciniales</taxon>
        <taxon>Coleosporiaceae</taxon>
        <taxon>Cronartium</taxon>
    </lineage>
</organism>
<reference evidence="1" key="1">
    <citation type="submission" date="2013-11" db="EMBL/GenBank/DDBJ databases">
        <title>Genome sequence of the fusiform rust pathogen reveals effectors for host alternation and coevolution with pine.</title>
        <authorList>
            <consortium name="DOE Joint Genome Institute"/>
            <person name="Smith K."/>
            <person name="Pendleton A."/>
            <person name="Kubisiak T."/>
            <person name="Anderson C."/>
            <person name="Salamov A."/>
            <person name="Aerts A."/>
            <person name="Riley R."/>
            <person name="Clum A."/>
            <person name="Lindquist E."/>
            <person name="Ence D."/>
            <person name="Campbell M."/>
            <person name="Kronenberg Z."/>
            <person name="Feau N."/>
            <person name="Dhillon B."/>
            <person name="Hamelin R."/>
            <person name="Burleigh J."/>
            <person name="Smith J."/>
            <person name="Yandell M."/>
            <person name="Nelson C."/>
            <person name="Grigoriev I."/>
            <person name="Davis J."/>
        </authorList>
    </citation>
    <scope>NUCLEOTIDE SEQUENCE</scope>
    <source>
        <strain evidence="1">G11</strain>
    </source>
</reference>
<evidence type="ECO:0000313" key="1">
    <source>
        <dbReference type="EMBL" id="KAG0152246.1"/>
    </source>
</evidence>
<gene>
    <name evidence="1" type="ORF">CROQUDRAFT_85991</name>
</gene>
<dbReference type="AlphaFoldDB" id="A0A9P6NRV3"/>
<accession>A0A9P6NRV3</accession>
<comment type="caution">
    <text evidence="1">The sequence shown here is derived from an EMBL/GenBank/DDBJ whole genome shotgun (WGS) entry which is preliminary data.</text>
</comment>
<dbReference type="EMBL" id="MU167209">
    <property type="protein sequence ID" value="KAG0152246.1"/>
    <property type="molecule type" value="Genomic_DNA"/>
</dbReference>
<dbReference type="Proteomes" id="UP000886653">
    <property type="component" value="Unassembled WGS sequence"/>
</dbReference>
<name>A0A9P6NRV3_9BASI</name>
<protein>
    <submittedName>
        <fullName evidence="1">Uncharacterized protein</fullName>
    </submittedName>
</protein>
<proteinExistence type="predicted"/>
<sequence length="312" mass="34177">MRESRVRVGCGGVPESVRCANESLRFYPPPSSQVHRRNAGLCRAALWRPSGIPASAGANKHVGNNDHMSIIETEMLLSHLLSILNLDTHLLSTYRPVVHSNLCLYSRLDKVWRRAESLVAARPGFRTSRIRSPAVEVVWSGGPGTMQIVVLSIRGSSSDASGGPETSLPSLHFCLIQDVNMIKAFVLASESKSSRTLYQASLIALLVYMHLPPNSHLYRARSGRLSTHVGPLPTKRLLISLQMIDDEILYDLRSAGDGAAFPTLLPQVSDPTCPFSDKGEDGEDPTEPPQCERYFGLAGRFLVPGRLRLNDG</sequence>
<keyword evidence="2" id="KW-1185">Reference proteome</keyword>